<dbReference type="Pfam" id="PF09361">
    <property type="entry name" value="Phasin_2"/>
    <property type="match status" value="1"/>
</dbReference>
<proteinExistence type="predicted"/>
<reference evidence="4" key="1">
    <citation type="submission" date="2017-04" db="EMBL/GenBank/DDBJ databases">
        <authorList>
            <person name="Varghese N."/>
            <person name="Submissions S."/>
        </authorList>
    </citation>
    <scope>NUCLEOTIDE SEQUENCE [LARGE SCALE GENOMIC DNA]</scope>
    <source>
        <strain evidence="4">Dd16</strain>
    </source>
</reference>
<dbReference type="InterPro" id="IPR018968">
    <property type="entry name" value="Phasin"/>
</dbReference>
<evidence type="ECO:0000259" key="2">
    <source>
        <dbReference type="Pfam" id="PF09361"/>
    </source>
</evidence>
<dbReference type="AlphaFoldDB" id="A0A1X7GDY3"/>
<feature type="compositionally biased region" description="Low complexity" evidence="1">
    <location>
        <begin position="16"/>
        <end position="34"/>
    </location>
</feature>
<evidence type="ECO:0000313" key="3">
    <source>
        <dbReference type="EMBL" id="SMF68379.1"/>
    </source>
</evidence>
<accession>A0A1X7GDY3</accession>
<feature type="region of interest" description="Disordered" evidence="1">
    <location>
        <begin position="1"/>
        <end position="34"/>
    </location>
</feature>
<gene>
    <name evidence="3" type="ORF">SAMN06295910_1618</name>
</gene>
<organism evidence="3 4">
    <name type="scientific">Allosphingosinicella indica</name>
    <dbReference type="NCBI Taxonomy" id="941907"/>
    <lineage>
        <taxon>Bacteria</taxon>
        <taxon>Pseudomonadati</taxon>
        <taxon>Pseudomonadota</taxon>
        <taxon>Alphaproteobacteria</taxon>
        <taxon>Sphingomonadales</taxon>
        <taxon>Sphingomonadaceae</taxon>
        <taxon>Allosphingosinicella</taxon>
    </lineage>
</organism>
<dbReference type="Proteomes" id="UP000192934">
    <property type="component" value="Chromosome I"/>
</dbReference>
<dbReference type="NCBIfam" id="TIGR01841">
    <property type="entry name" value="phasin"/>
    <property type="match status" value="1"/>
</dbReference>
<evidence type="ECO:0000256" key="1">
    <source>
        <dbReference type="SAM" id="MobiDB-lite"/>
    </source>
</evidence>
<keyword evidence="4" id="KW-1185">Reference proteome</keyword>
<name>A0A1X7GDY3_9SPHN</name>
<dbReference type="RefSeq" id="WP_244552295.1">
    <property type="nucleotide sequence ID" value="NZ_LT840185.1"/>
</dbReference>
<dbReference type="InterPro" id="IPR010127">
    <property type="entry name" value="Phasin_subfam-1"/>
</dbReference>
<protein>
    <submittedName>
        <fullName evidence="3">Phasin family protein</fullName>
    </submittedName>
</protein>
<dbReference type="EMBL" id="LT840185">
    <property type="protein sequence ID" value="SMF68379.1"/>
    <property type="molecule type" value="Genomic_DNA"/>
</dbReference>
<dbReference type="STRING" id="941907.SAMN06295910_1618"/>
<feature type="domain" description="Phasin" evidence="2">
    <location>
        <begin position="97"/>
        <end position="195"/>
    </location>
</feature>
<sequence>MTAQKKGAAKAKRASAKPVVAQRPAAPAPALKADIPAAASAQAIETAKGHDMNEQIKKTVETGQQTAQQTAERVQAAFGDMNERAKSAMERNSKLVEEMTDLTKGNVEAFVASSRVAAQGFQTLGQEAADFSRRSFEEASATLKSFAEVKSPTDFFRLQSEYARSAFDSMVSESSKMSEAVIKLAGEVAEPITNRATIAADKVKAFAA</sequence>
<evidence type="ECO:0000313" key="4">
    <source>
        <dbReference type="Proteomes" id="UP000192934"/>
    </source>
</evidence>